<organism evidence="1 2">
    <name type="scientific">Romanomermis culicivorax</name>
    <name type="common">Nematode worm</name>
    <dbReference type="NCBI Taxonomy" id="13658"/>
    <lineage>
        <taxon>Eukaryota</taxon>
        <taxon>Metazoa</taxon>
        <taxon>Ecdysozoa</taxon>
        <taxon>Nematoda</taxon>
        <taxon>Enoplea</taxon>
        <taxon>Dorylaimia</taxon>
        <taxon>Mermithida</taxon>
        <taxon>Mermithoidea</taxon>
        <taxon>Mermithidae</taxon>
        <taxon>Romanomermis</taxon>
    </lineage>
</organism>
<evidence type="ECO:0000313" key="1">
    <source>
        <dbReference type="Proteomes" id="UP000887565"/>
    </source>
</evidence>
<keyword evidence="1" id="KW-1185">Reference proteome</keyword>
<dbReference type="Proteomes" id="UP000887565">
    <property type="component" value="Unplaced"/>
</dbReference>
<sequence>MSKQLHSLLVVLLKSNVKSNFICNDTDLAKYLAEKIKPVLIEKLRVNGLKFIIKSQWSILIRLAMDGLHVSDSPLFTNEELKEIIDILDPSRFT</sequence>
<dbReference type="AlphaFoldDB" id="A0A915JT54"/>
<accession>A0A915JT54</accession>
<reference evidence="2" key="1">
    <citation type="submission" date="2022-11" db="UniProtKB">
        <authorList>
            <consortium name="WormBaseParasite"/>
        </authorList>
    </citation>
    <scope>IDENTIFICATION</scope>
</reference>
<protein>
    <submittedName>
        <fullName evidence="2">Uncharacterized protein</fullName>
    </submittedName>
</protein>
<proteinExistence type="predicted"/>
<name>A0A915JT54_ROMCU</name>
<dbReference type="WBParaSite" id="nRc.2.0.1.t29426-RA">
    <property type="protein sequence ID" value="nRc.2.0.1.t29426-RA"/>
    <property type="gene ID" value="nRc.2.0.1.g29426"/>
</dbReference>
<evidence type="ECO:0000313" key="2">
    <source>
        <dbReference type="WBParaSite" id="nRc.2.0.1.t29426-RA"/>
    </source>
</evidence>